<dbReference type="Pfam" id="PF12833">
    <property type="entry name" value="HTH_18"/>
    <property type="match status" value="1"/>
</dbReference>
<dbReference type="Proteomes" id="UP000193801">
    <property type="component" value="Unassembled WGS sequence"/>
</dbReference>
<evidence type="ECO:0000259" key="4">
    <source>
        <dbReference type="PROSITE" id="PS01124"/>
    </source>
</evidence>
<accession>A0A1X2A808</accession>
<dbReference type="InterPro" id="IPR018060">
    <property type="entry name" value="HTH_AraC"/>
</dbReference>
<evidence type="ECO:0000313" key="8">
    <source>
        <dbReference type="Proteomes" id="UP000193801"/>
    </source>
</evidence>
<dbReference type="EMBL" id="LQPN01000059">
    <property type="protein sequence ID" value="ORW43205.1"/>
    <property type="molecule type" value="Genomic_DNA"/>
</dbReference>
<dbReference type="InterPro" id="IPR018062">
    <property type="entry name" value="HTH_AraC-typ_CS"/>
</dbReference>
<reference evidence="6" key="2">
    <citation type="submission" date="2016-01" db="EMBL/GenBank/DDBJ databases">
        <authorList>
            <person name="Oliw E.H."/>
        </authorList>
    </citation>
    <scope>NUCLEOTIDE SEQUENCE</scope>
    <source>
        <strain evidence="6">IEC33</strain>
    </source>
</reference>
<evidence type="ECO:0000313" key="6">
    <source>
        <dbReference type="EMBL" id="ORW43205.1"/>
    </source>
</evidence>
<keyword evidence="3" id="KW-0804">Transcription</keyword>
<protein>
    <recommendedName>
        <fullName evidence="4">HTH araC/xylS-type domain-containing protein</fullName>
    </recommendedName>
</protein>
<sequence>MRTLLLDTQDLGEAEQILGRTYAAVRISGTAADATRMKISRTSVGPLTIDDAEVGYEFSYDAEPPEKIFLCRVRSGLIEERLPAGATNSVGAGEILPIGALDVPFGGRVSRARCDIVTVDRGLFDRVAAGEDGRPGRIRLTDSRPISAAAGRQVARAVDYLRDGLPIDPAAGGATLIAATAMQHLAATMLAAFPNNALLDPTIEDRRDTTPALLRRAIAFIEEHADTDIAVADIARATYVTPRAIQLMFRRHRDCTPMEYLRRIRLHHAHQDLLAASRAHSTVAQIAAKWGFAHTGRFAVYYRQVYGQSPHTTLRH</sequence>
<proteinExistence type="predicted"/>
<organism evidence="6 7">
    <name type="scientific">Mycobacterium paraense</name>
    <dbReference type="NCBI Taxonomy" id="767916"/>
    <lineage>
        <taxon>Bacteria</taxon>
        <taxon>Bacillati</taxon>
        <taxon>Actinomycetota</taxon>
        <taxon>Actinomycetes</taxon>
        <taxon>Mycobacteriales</taxon>
        <taxon>Mycobacteriaceae</taxon>
        <taxon>Mycobacterium</taxon>
        <taxon>Mycobacterium simiae complex</taxon>
    </lineage>
</organism>
<evidence type="ECO:0000313" key="5">
    <source>
        <dbReference type="EMBL" id="ORW31211.1"/>
    </source>
</evidence>
<dbReference type="EMBL" id="LQPK01000014">
    <property type="protein sequence ID" value="ORW31211.1"/>
    <property type="molecule type" value="Genomic_DNA"/>
</dbReference>
<dbReference type="SMART" id="SM00342">
    <property type="entry name" value="HTH_ARAC"/>
    <property type="match status" value="1"/>
</dbReference>
<name>A0A1X2A808_9MYCO</name>
<dbReference type="PROSITE" id="PS01124">
    <property type="entry name" value="HTH_ARAC_FAMILY_2"/>
    <property type="match status" value="1"/>
</dbReference>
<evidence type="ECO:0000256" key="3">
    <source>
        <dbReference type="ARBA" id="ARBA00023163"/>
    </source>
</evidence>
<dbReference type="PROSITE" id="PS00041">
    <property type="entry name" value="HTH_ARAC_FAMILY_1"/>
    <property type="match status" value="1"/>
</dbReference>
<dbReference type="PANTHER" id="PTHR46796">
    <property type="entry name" value="HTH-TYPE TRANSCRIPTIONAL ACTIVATOR RHAS-RELATED"/>
    <property type="match status" value="1"/>
</dbReference>
<feature type="domain" description="HTH araC/xylS-type" evidence="4">
    <location>
        <begin position="215"/>
        <end position="316"/>
    </location>
</feature>
<dbReference type="InterPro" id="IPR009057">
    <property type="entry name" value="Homeodomain-like_sf"/>
</dbReference>
<dbReference type="GO" id="GO:0003700">
    <property type="term" value="F:DNA-binding transcription factor activity"/>
    <property type="evidence" value="ECO:0007669"/>
    <property type="project" value="InterPro"/>
</dbReference>
<dbReference type="STRING" id="767916.AWB91_16440"/>
<evidence type="ECO:0000256" key="1">
    <source>
        <dbReference type="ARBA" id="ARBA00023015"/>
    </source>
</evidence>
<dbReference type="SUPFAM" id="SSF46689">
    <property type="entry name" value="Homeodomain-like"/>
    <property type="match status" value="2"/>
</dbReference>
<reference evidence="7 8" key="1">
    <citation type="journal article" date="2015" name="Emerg. Microbes Infect.">
        <title>Characterization of 17 strains belonging to the Mycobacterium simiae complex and description of Mycobacterium paraense sp. nov.</title>
        <authorList>
            <person name="Fusco da Costa A.R."/>
            <person name="Fedrizzi T."/>
            <person name="Lopes M.L."/>
            <person name="Pecorari M."/>
            <person name="Oliveira da Costa W.L."/>
            <person name="Giacobazzi E."/>
            <person name="da Costa Bahia J.R."/>
            <person name="De Sanctis V."/>
            <person name="Batista Lima K.V."/>
            <person name="Bertorelli R."/>
            <person name="Grottola A."/>
            <person name="Fabio A."/>
            <person name="Mariottini A."/>
            <person name="Ferretti P."/>
            <person name="Di Leva F."/>
            <person name="Fregni Serpini G."/>
            <person name="Tagliazucchi S."/>
            <person name="Rumpianesi F."/>
            <person name="Jousson O."/>
            <person name="Segata N."/>
            <person name="Tortoli E."/>
        </authorList>
    </citation>
    <scope>NUCLEOTIDE SEQUENCE [LARGE SCALE GENOMIC DNA]</scope>
    <source>
        <strain evidence="5 8">FI-07156</strain>
        <strain evidence="6 7">IEC33</strain>
    </source>
</reference>
<keyword evidence="1" id="KW-0805">Transcription regulation</keyword>
<keyword evidence="2" id="KW-0238">DNA-binding</keyword>
<evidence type="ECO:0000256" key="2">
    <source>
        <dbReference type="ARBA" id="ARBA00023125"/>
    </source>
</evidence>
<dbReference type="InterPro" id="IPR050204">
    <property type="entry name" value="AraC_XylS_family_regulators"/>
</dbReference>
<comment type="caution">
    <text evidence="6">The sequence shown here is derived from an EMBL/GenBank/DDBJ whole genome shotgun (WGS) entry which is preliminary data.</text>
</comment>
<dbReference type="AlphaFoldDB" id="A0A1X2A808"/>
<dbReference type="Proteomes" id="UP000193285">
    <property type="component" value="Unassembled WGS sequence"/>
</dbReference>
<gene>
    <name evidence="6" type="ORF">AWB90_18895</name>
    <name evidence="5" type="ORF">AWB91_16440</name>
</gene>
<dbReference type="RefSeq" id="WP_170929221.1">
    <property type="nucleotide sequence ID" value="NZ_LQPK01000014.1"/>
</dbReference>
<keyword evidence="8" id="KW-1185">Reference proteome</keyword>
<dbReference type="PANTHER" id="PTHR46796:SF12">
    <property type="entry name" value="HTH-TYPE DNA-BINDING TRANSCRIPTIONAL ACTIVATOR EUTR"/>
    <property type="match status" value="1"/>
</dbReference>
<dbReference type="Gene3D" id="1.10.10.60">
    <property type="entry name" value="Homeodomain-like"/>
    <property type="match status" value="1"/>
</dbReference>
<evidence type="ECO:0000313" key="7">
    <source>
        <dbReference type="Proteomes" id="UP000193285"/>
    </source>
</evidence>
<reference evidence="5" key="3">
    <citation type="submission" date="2016-01" db="EMBL/GenBank/DDBJ databases">
        <authorList>
            <person name="Ana R.F.D.C."/>
            <person name="Tarcisio F."/>
            <person name="Maria L.L."/>
            <person name="Monica P."/>
            <person name="Wana L.O.D.C."/>
            <person name="Elisabetta G."/>
            <person name="Jeann R.D.C.B."/>
            <person name="Veronica D.S."/>
            <person name="Karla V.B.L."/>
            <person name="Roberto B."/>
            <person name="Antonella G."/>
            <person name="Anna F."/>
            <person name="Alessandro M."/>
            <person name="Pamela F."/>
            <person name="Francesca D.L."/>
            <person name="Giulia F.S."/>
            <person name="Sara T."/>
            <person name="Fabio R."/>
            <person name="Olivier J."/>
            <person name="Nicola S."/>
            <person name="Enrico T."/>
        </authorList>
    </citation>
    <scope>NUCLEOTIDE SEQUENCE</scope>
    <source>
        <strain evidence="5">FI-07156</strain>
    </source>
</reference>
<dbReference type="GO" id="GO:0043565">
    <property type="term" value="F:sequence-specific DNA binding"/>
    <property type="evidence" value="ECO:0007669"/>
    <property type="project" value="InterPro"/>
</dbReference>